<sequence>MIGSCMALVLKSANASSQKLLKKGCKKKRTEASCWTPPATTMAAQGLAAKTRTLLPSARRREKNKNDTSLMGQHNCQSKMGRND</sequence>
<feature type="compositionally biased region" description="Polar residues" evidence="1">
    <location>
        <begin position="67"/>
        <end position="84"/>
    </location>
</feature>
<protein>
    <recommendedName>
        <fullName evidence="4">Secreted protein</fullName>
    </recommendedName>
</protein>
<name>A0AAV7E9C8_ARIFI</name>
<evidence type="ECO:0000313" key="2">
    <source>
        <dbReference type="EMBL" id="KAG9443853.1"/>
    </source>
</evidence>
<evidence type="ECO:0000256" key="1">
    <source>
        <dbReference type="SAM" id="MobiDB-lite"/>
    </source>
</evidence>
<dbReference type="EMBL" id="JAINDJ010000006">
    <property type="protein sequence ID" value="KAG9443853.1"/>
    <property type="molecule type" value="Genomic_DNA"/>
</dbReference>
<evidence type="ECO:0000313" key="3">
    <source>
        <dbReference type="Proteomes" id="UP000825729"/>
    </source>
</evidence>
<reference evidence="2 3" key="1">
    <citation type="submission" date="2021-07" db="EMBL/GenBank/DDBJ databases">
        <title>The Aristolochia fimbriata genome: insights into angiosperm evolution, floral development and chemical biosynthesis.</title>
        <authorList>
            <person name="Jiao Y."/>
        </authorList>
    </citation>
    <scope>NUCLEOTIDE SEQUENCE [LARGE SCALE GENOMIC DNA]</scope>
    <source>
        <strain evidence="2">IBCAS-2021</strain>
        <tissue evidence="2">Leaf</tissue>
    </source>
</reference>
<accession>A0AAV7E9C8</accession>
<organism evidence="2 3">
    <name type="scientific">Aristolochia fimbriata</name>
    <name type="common">White veined hardy Dutchman's pipe vine</name>
    <dbReference type="NCBI Taxonomy" id="158543"/>
    <lineage>
        <taxon>Eukaryota</taxon>
        <taxon>Viridiplantae</taxon>
        <taxon>Streptophyta</taxon>
        <taxon>Embryophyta</taxon>
        <taxon>Tracheophyta</taxon>
        <taxon>Spermatophyta</taxon>
        <taxon>Magnoliopsida</taxon>
        <taxon>Magnoliidae</taxon>
        <taxon>Piperales</taxon>
        <taxon>Aristolochiaceae</taxon>
        <taxon>Aristolochia</taxon>
    </lineage>
</organism>
<comment type="caution">
    <text evidence="2">The sequence shown here is derived from an EMBL/GenBank/DDBJ whole genome shotgun (WGS) entry which is preliminary data.</text>
</comment>
<evidence type="ECO:0008006" key="4">
    <source>
        <dbReference type="Google" id="ProtNLM"/>
    </source>
</evidence>
<dbReference type="Proteomes" id="UP000825729">
    <property type="component" value="Unassembled WGS sequence"/>
</dbReference>
<dbReference type="AlphaFoldDB" id="A0AAV7E9C8"/>
<gene>
    <name evidence="2" type="ORF">H6P81_015193</name>
</gene>
<feature type="region of interest" description="Disordered" evidence="1">
    <location>
        <begin position="51"/>
        <end position="84"/>
    </location>
</feature>
<proteinExistence type="predicted"/>
<keyword evidence="3" id="KW-1185">Reference proteome</keyword>